<gene>
    <name evidence="2" type="ORF">RhiirC2_796203</name>
</gene>
<feature type="region of interest" description="Disordered" evidence="1">
    <location>
        <begin position="856"/>
        <end position="880"/>
    </location>
</feature>
<dbReference type="EMBL" id="LLXL01003558">
    <property type="protein sequence ID" value="PKK58495.1"/>
    <property type="molecule type" value="Genomic_DNA"/>
</dbReference>
<dbReference type="VEuPathDB" id="FungiDB:RhiirA1_477081"/>
<dbReference type="CDD" id="cd00590">
    <property type="entry name" value="RRM_SF"/>
    <property type="match status" value="1"/>
</dbReference>
<evidence type="ECO:0008006" key="4">
    <source>
        <dbReference type="Google" id="ProtNLM"/>
    </source>
</evidence>
<dbReference type="InterPro" id="IPR035979">
    <property type="entry name" value="RBD_domain_sf"/>
</dbReference>
<evidence type="ECO:0000313" key="3">
    <source>
        <dbReference type="Proteomes" id="UP000233469"/>
    </source>
</evidence>
<name>A0A2N1MA26_9GLOM</name>
<accession>A0A2N1MA26</accession>
<dbReference type="VEuPathDB" id="FungiDB:RhiirA1_480214"/>
<feature type="non-terminal residue" evidence="2">
    <location>
        <position position="1"/>
    </location>
</feature>
<dbReference type="AlphaFoldDB" id="A0A2N1MA26"/>
<dbReference type="VEuPathDB" id="FungiDB:RhiirA1_404320"/>
<protein>
    <recommendedName>
        <fullName evidence="4">RRM domain-containing protein</fullName>
    </recommendedName>
</protein>
<organism evidence="2 3">
    <name type="scientific">Rhizophagus irregularis</name>
    <dbReference type="NCBI Taxonomy" id="588596"/>
    <lineage>
        <taxon>Eukaryota</taxon>
        <taxon>Fungi</taxon>
        <taxon>Fungi incertae sedis</taxon>
        <taxon>Mucoromycota</taxon>
        <taxon>Glomeromycotina</taxon>
        <taxon>Glomeromycetes</taxon>
        <taxon>Glomerales</taxon>
        <taxon>Glomeraceae</taxon>
        <taxon>Rhizophagus</taxon>
    </lineage>
</organism>
<dbReference type="VEuPathDB" id="FungiDB:FUN_008772"/>
<feature type="compositionally biased region" description="Polar residues" evidence="1">
    <location>
        <begin position="861"/>
        <end position="880"/>
    </location>
</feature>
<feature type="region of interest" description="Disordered" evidence="1">
    <location>
        <begin position="718"/>
        <end position="751"/>
    </location>
</feature>
<dbReference type="VEuPathDB" id="FungiDB:FUN_019573"/>
<reference evidence="2 3" key="2">
    <citation type="submission" date="2017-10" db="EMBL/GenBank/DDBJ databases">
        <title>Extensive intraspecific genome diversity in a model arbuscular mycorrhizal fungus.</title>
        <authorList>
            <person name="Chen E.C.H."/>
            <person name="Morin E."/>
            <person name="Baudet D."/>
            <person name="Noel J."/>
            <person name="Ndikumana S."/>
            <person name="Charron P."/>
            <person name="St-Onge C."/>
            <person name="Giorgi J."/>
            <person name="Grigoriev I.V."/>
            <person name="Roux C."/>
            <person name="Martin F.M."/>
            <person name="Corradi N."/>
        </authorList>
    </citation>
    <scope>NUCLEOTIDE SEQUENCE [LARGE SCALE GENOMIC DNA]</scope>
    <source>
        <strain evidence="2 3">C2</strain>
    </source>
</reference>
<comment type="caution">
    <text evidence="2">The sequence shown here is derived from an EMBL/GenBank/DDBJ whole genome shotgun (WGS) entry which is preliminary data.</text>
</comment>
<proteinExistence type="predicted"/>
<feature type="compositionally biased region" description="Polar residues" evidence="1">
    <location>
        <begin position="736"/>
        <end position="747"/>
    </location>
</feature>
<dbReference type="Proteomes" id="UP000233469">
    <property type="component" value="Unassembled WGS sequence"/>
</dbReference>
<reference evidence="2 3" key="1">
    <citation type="submission" date="2016-04" db="EMBL/GenBank/DDBJ databases">
        <title>Genome analyses suggest a sexual origin of heterokaryosis in a supposedly ancient asexual fungus.</title>
        <authorList>
            <person name="Ropars J."/>
            <person name="Sedzielewska K."/>
            <person name="Noel J."/>
            <person name="Charron P."/>
            <person name="Farinelli L."/>
            <person name="Marton T."/>
            <person name="Kruger M."/>
            <person name="Pelin A."/>
            <person name="Brachmann A."/>
            <person name="Corradi N."/>
        </authorList>
    </citation>
    <scope>NUCLEOTIDE SEQUENCE [LARGE SCALE GENOMIC DNA]</scope>
    <source>
        <strain evidence="2 3">C2</strain>
    </source>
</reference>
<evidence type="ECO:0000313" key="2">
    <source>
        <dbReference type="EMBL" id="PKK58495.1"/>
    </source>
</evidence>
<dbReference type="VEuPathDB" id="FungiDB:RhiirFUN_018890"/>
<evidence type="ECO:0000256" key="1">
    <source>
        <dbReference type="SAM" id="MobiDB-lite"/>
    </source>
</evidence>
<dbReference type="SUPFAM" id="SSF54928">
    <property type="entry name" value="RNA-binding domain, RBD"/>
    <property type="match status" value="1"/>
</dbReference>
<dbReference type="GO" id="GO:0003676">
    <property type="term" value="F:nucleic acid binding"/>
    <property type="evidence" value="ECO:0007669"/>
    <property type="project" value="InterPro"/>
</dbReference>
<sequence>SVESFNSIIKKSLNNASSLCDIEEAIDKRHEKEIRYCKLTDIKSLHTTIGLPHLSSQFFSSIDRDLCSNNTIEDNFIEDVVDEPQTILKALLIDMDILKIVETWKICRVGGLSHKDNLVVLFDDGTHLCTCVETITKGIPVLTAIEPPTNNTTLPHEVNFTLQGLRHIQQSGYKENVQQIVSQRNRFGVAFSTAKIAINVALETKSDNELVQLLKDFISSKKNHNGGVRNNENNQDNNEIVPLQQRLIDEVTDPHVTKIRGAPCKKRIKSTVEISNNKRVMREITSEINNNVQNTNKTLRQQRKCLSCGKAGSSTSAASMSSLIAQQPIQTNSNINVELEASMHAQTNESHPGQNTTSKEAKKDDGWTIIKKTQRFSIFISQDSLPGDNIIAKKNFVYRKISDVLGLISLAPTSIKAQAAEICAKKIADDNDVRFAKLEVINNQQHDNLNDYEIKIWDVPLDVDKQMLEVYLKSFGPIKTLKFNVKNLYYEVVVRFNGKQVEEKFKDLWSLRFCKYAFRIFPSNLTKDERNLYFKYGLKLANLPVGTYAADLKDIIIQMKVKSCFVPKNRFSKNYEKERFAFVFFDNENDFNNALGKKFSFNNRGLVFVNYDAVTCHVCSSPYHRVRTCPENQRKRNLSSTHEVYQQIYSRYGVKASRSSMGFRPLFPRNSHYQSDESEGMHNWDEQVEQEMPLQGPSSYAEAAKKIKTVPNSKSITILQRKRKQQETREPVRKPWNQQNINPTPVNNKGDRLDRLERQMEKFMNMIQRLNERVSNLEINHINQAEMLSNRQIDLRFAKDDNTFMNNNNKRVKEFQQTRDVYTEKNVLPNVQTRTLSPMEEDNEVNKTVETEKFIYEPSTVLGTSPSSPSSQEGNTQRLS</sequence>